<name>A0A8S9JZL9_BRACR</name>
<feature type="region of interest" description="Disordered" evidence="1">
    <location>
        <begin position="1"/>
        <end position="121"/>
    </location>
</feature>
<evidence type="ECO:0000256" key="1">
    <source>
        <dbReference type="SAM" id="MobiDB-lite"/>
    </source>
</evidence>
<sequence length="121" mass="13524">MLSGRRKHQSVKSRIHNPAKGIEIRQPPVRSTPVQRQKKEVTSGREVPIFSKCSGESSVPFRRENSFQKKNCSPGRIREARSSGASQESPSIFQRLGDAAFDSTQEARSTKGRRSPPSVFE</sequence>
<comment type="caution">
    <text evidence="2">The sequence shown here is derived from an EMBL/GenBank/DDBJ whole genome shotgun (WGS) entry which is preliminary data.</text>
</comment>
<proteinExistence type="predicted"/>
<reference evidence="2" key="1">
    <citation type="submission" date="2019-12" db="EMBL/GenBank/DDBJ databases">
        <title>Genome sequencing and annotation of Brassica cretica.</title>
        <authorList>
            <person name="Studholme D.J."/>
            <person name="Sarris P.F."/>
        </authorList>
    </citation>
    <scope>NUCLEOTIDE SEQUENCE</scope>
    <source>
        <strain evidence="2">PFS-102/07</strain>
        <tissue evidence="2">Leaf</tissue>
    </source>
</reference>
<accession>A0A8S9JZL9</accession>
<dbReference type="EMBL" id="QGKY02000246">
    <property type="protein sequence ID" value="KAF2587432.1"/>
    <property type="molecule type" value="Genomic_DNA"/>
</dbReference>
<evidence type="ECO:0000313" key="2">
    <source>
        <dbReference type="EMBL" id="KAF2587432.1"/>
    </source>
</evidence>
<feature type="compositionally biased region" description="Polar residues" evidence="1">
    <location>
        <begin position="83"/>
        <end position="92"/>
    </location>
</feature>
<dbReference type="AlphaFoldDB" id="A0A8S9JZL9"/>
<protein>
    <submittedName>
        <fullName evidence="2">Uncharacterized protein</fullName>
    </submittedName>
</protein>
<organism evidence="2">
    <name type="scientific">Brassica cretica</name>
    <name type="common">Mustard</name>
    <dbReference type="NCBI Taxonomy" id="69181"/>
    <lineage>
        <taxon>Eukaryota</taxon>
        <taxon>Viridiplantae</taxon>
        <taxon>Streptophyta</taxon>
        <taxon>Embryophyta</taxon>
        <taxon>Tracheophyta</taxon>
        <taxon>Spermatophyta</taxon>
        <taxon>Magnoliopsida</taxon>
        <taxon>eudicotyledons</taxon>
        <taxon>Gunneridae</taxon>
        <taxon>Pentapetalae</taxon>
        <taxon>rosids</taxon>
        <taxon>malvids</taxon>
        <taxon>Brassicales</taxon>
        <taxon>Brassicaceae</taxon>
        <taxon>Brassiceae</taxon>
        <taxon>Brassica</taxon>
    </lineage>
</organism>
<gene>
    <name evidence="2" type="ORF">F2Q70_00037494</name>
</gene>
<feature type="compositionally biased region" description="Basic residues" evidence="1">
    <location>
        <begin position="1"/>
        <end position="17"/>
    </location>
</feature>